<feature type="compositionally biased region" description="Low complexity" evidence="15">
    <location>
        <begin position="231"/>
        <end position="244"/>
    </location>
</feature>
<dbReference type="EC" id="2.1.1.354" evidence="2"/>
<keyword evidence="4" id="KW-0808">Transferase</keyword>
<feature type="domain" description="RRM" evidence="16">
    <location>
        <begin position="105"/>
        <end position="176"/>
    </location>
</feature>
<feature type="domain" description="Post-SET" evidence="18">
    <location>
        <begin position="1737"/>
        <end position="1753"/>
    </location>
</feature>
<dbReference type="FunFam" id="2.170.270.10:FF:000010">
    <property type="entry name" value="Histone-lysine N-methyltransferase"/>
    <property type="match status" value="1"/>
</dbReference>
<keyword evidence="9" id="KW-0804">Transcription</keyword>
<evidence type="ECO:0000259" key="17">
    <source>
        <dbReference type="PROSITE" id="PS50280"/>
    </source>
</evidence>
<dbReference type="InterPro" id="IPR000504">
    <property type="entry name" value="RRM_dom"/>
</dbReference>
<evidence type="ECO:0000313" key="19">
    <source>
        <dbReference type="Proteomes" id="UP000095285"/>
    </source>
</evidence>
<feature type="compositionally biased region" description="Low complexity" evidence="15">
    <location>
        <begin position="499"/>
        <end position="511"/>
    </location>
</feature>
<dbReference type="Pfam" id="PF11764">
    <property type="entry name" value="N-SET"/>
    <property type="match status" value="1"/>
</dbReference>
<dbReference type="eggNOG" id="ENOG502RTAC">
    <property type="taxonomic scope" value="Eukaryota"/>
</dbReference>
<dbReference type="InterPro" id="IPR012677">
    <property type="entry name" value="Nucleotide-bd_a/b_plait_sf"/>
</dbReference>
<dbReference type="InterPro" id="IPR003616">
    <property type="entry name" value="Post-SET_dom"/>
</dbReference>
<dbReference type="SUPFAM" id="SSF54928">
    <property type="entry name" value="RNA-binding domain, RBD"/>
    <property type="match status" value="1"/>
</dbReference>
<evidence type="ECO:0000256" key="7">
    <source>
        <dbReference type="ARBA" id="ARBA00022884"/>
    </source>
</evidence>
<dbReference type="SMART" id="SM01291">
    <property type="entry name" value="N-SET"/>
    <property type="match status" value="1"/>
</dbReference>
<evidence type="ECO:0000256" key="2">
    <source>
        <dbReference type="ARBA" id="ARBA00012182"/>
    </source>
</evidence>
<organism evidence="19 20">
    <name type="scientific">Loa loa</name>
    <name type="common">Eye worm</name>
    <name type="synonym">Filaria loa</name>
    <dbReference type="NCBI Taxonomy" id="7209"/>
    <lineage>
        <taxon>Eukaryota</taxon>
        <taxon>Metazoa</taxon>
        <taxon>Ecdysozoa</taxon>
        <taxon>Nematoda</taxon>
        <taxon>Chromadorea</taxon>
        <taxon>Rhabditida</taxon>
        <taxon>Spirurina</taxon>
        <taxon>Spiruromorpha</taxon>
        <taxon>Filarioidea</taxon>
        <taxon>Onchocercidae</taxon>
        <taxon>Loa</taxon>
    </lineage>
</organism>
<dbReference type="PANTHER" id="PTHR45814">
    <property type="entry name" value="HISTONE-LYSINE N-METHYLTRANSFERASE SETD1"/>
    <property type="match status" value="1"/>
</dbReference>
<dbReference type="InterPro" id="IPR001214">
    <property type="entry name" value="SET_dom"/>
</dbReference>
<dbReference type="STRING" id="7209.A0A1I7VT58"/>
<dbReference type="InterPro" id="IPR046341">
    <property type="entry name" value="SET_dom_sf"/>
</dbReference>
<keyword evidence="8" id="KW-0805">Transcription regulation</keyword>
<keyword evidence="6" id="KW-0156">Chromatin regulator</keyword>
<feature type="region of interest" description="Disordered" evidence="15">
    <location>
        <begin position="446"/>
        <end position="538"/>
    </location>
</feature>
<dbReference type="SMART" id="SM00508">
    <property type="entry name" value="PostSET"/>
    <property type="match status" value="1"/>
</dbReference>
<feature type="compositionally biased region" description="Basic residues" evidence="15">
    <location>
        <begin position="672"/>
        <end position="687"/>
    </location>
</feature>
<evidence type="ECO:0000256" key="6">
    <source>
        <dbReference type="ARBA" id="ARBA00022853"/>
    </source>
</evidence>
<dbReference type="Gene3D" id="3.30.70.330">
    <property type="match status" value="1"/>
</dbReference>
<dbReference type="SUPFAM" id="SSF82199">
    <property type="entry name" value="SET domain"/>
    <property type="match status" value="1"/>
</dbReference>
<dbReference type="PROSITE" id="PS50868">
    <property type="entry name" value="POST_SET"/>
    <property type="match status" value="1"/>
</dbReference>
<name>A0A1I7VT58_LOALO</name>
<dbReference type="Proteomes" id="UP000095285">
    <property type="component" value="Unassembled WGS sequence"/>
</dbReference>
<keyword evidence="19" id="KW-1185">Reference proteome</keyword>
<feature type="region of interest" description="Disordered" evidence="15">
    <location>
        <begin position="227"/>
        <end position="249"/>
    </location>
</feature>
<feature type="region of interest" description="Disordered" evidence="15">
    <location>
        <begin position="1"/>
        <end position="28"/>
    </location>
</feature>
<dbReference type="Pfam" id="PF00856">
    <property type="entry name" value="SET"/>
    <property type="match status" value="1"/>
</dbReference>
<dbReference type="Gene3D" id="2.170.270.10">
    <property type="entry name" value="SET domain"/>
    <property type="match status" value="1"/>
</dbReference>
<evidence type="ECO:0000259" key="18">
    <source>
        <dbReference type="PROSITE" id="PS50868"/>
    </source>
</evidence>
<dbReference type="PROSITE" id="PS50102">
    <property type="entry name" value="RRM"/>
    <property type="match status" value="1"/>
</dbReference>
<evidence type="ECO:0000256" key="3">
    <source>
        <dbReference type="ARBA" id="ARBA00022603"/>
    </source>
</evidence>
<keyword evidence="3" id="KW-0489">Methyltransferase</keyword>
<evidence type="ECO:0000256" key="5">
    <source>
        <dbReference type="ARBA" id="ARBA00022691"/>
    </source>
</evidence>
<evidence type="ECO:0000256" key="9">
    <source>
        <dbReference type="ARBA" id="ARBA00023163"/>
    </source>
</evidence>
<evidence type="ECO:0000256" key="11">
    <source>
        <dbReference type="ARBA" id="ARBA00047571"/>
    </source>
</evidence>
<feature type="compositionally biased region" description="Acidic residues" evidence="15">
    <location>
        <begin position="1251"/>
        <end position="1271"/>
    </location>
</feature>
<comment type="catalytic activity">
    <reaction evidence="12">
        <text>N(6)-methyl-L-lysyl(4)-[histone H3] + S-adenosyl-L-methionine = N(6),N(6)-dimethyl-L-lysyl(4)-[histone H3] + S-adenosyl-L-homocysteine + H(+)</text>
        <dbReference type="Rhea" id="RHEA:60268"/>
        <dbReference type="Rhea" id="RHEA-COMP:15540"/>
        <dbReference type="Rhea" id="RHEA-COMP:15543"/>
        <dbReference type="ChEBI" id="CHEBI:15378"/>
        <dbReference type="ChEBI" id="CHEBI:57856"/>
        <dbReference type="ChEBI" id="CHEBI:59789"/>
        <dbReference type="ChEBI" id="CHEBI:61929"/>
        <dbReference type="ChEBI" id="CHEBI:61976"/>
    </reaction>
</comment>
<dbReference type="GO" id="GO:0003723">
    <property type="term" value="F:RNA binding"/>
    <property type="evidence" value="ECO:0007669"/>
    <property type="project" value="UniProtKB-UniRule"/>
</dbReference>
<dbReference type="GO" id="GO:0032259">
    <property type="term" value="P:methylation"/>
    <property type="evidence" value="ECO:0007669"/>
    <property type="project" value="UniProtKB-KW"/>
</dbReference>
<dbReference type="GO" id="GO:0140999">
    <property type="term" value="F:histone H3K4 trimethyltransferase activity"/>
    <property type="evidence" value="ECO:0007669"/>
    <property type="project" value="UniProtKB-EC"/>
</dbReference>
<feature type="compositionally biased region" description="Basic and acidic residues" evidence="15">
    <location>
        <begin position="459"/>
        <end position="468"/>
    </location>
</feature>
<keyword evidence="10" id="KW-0539">Nucleus</keyword>
<evidence type="ECO:0000256" key="4">
    <source>
        <dbReference type="ARBA" id="ARBA00022679"/>
    </source>
</evidence>
<feature type="compositionally biased region" description="Basic and acidic residues" evidence="15">
    <location>
        <begin position="1188"/>
        <end position="1202"/>
    </location>
</feature>
<feature type="compositionally biased region" description="Basic and acidic residues" evidence="15">
    <location>
        <begin position="604"/>
        <end position="616"/>
    </location>
</feature>
<evidence type="ECO:0000256" key="8">
    <source>
        <dbReference type="ARBA" id="ARBA00023015"/>
    </source>
</evidence>
<comment type="catalytic activity">
    <reaction evidence="13">
        <text>N(6),N(6)-dimethyl-L-lysyl(4)-[histone H3] + S-adenosyl-L-methionine = N(6),N(6),N(6)-trimethyl-L-lysyl(4)-[histone H3] + S-adenosyl-L-homocysteine + H(+)</text>
        <dbReference type="Rhea" id="RHEA:60272"/>
        <dbReference type="Rhea" id="RHEA-COMP:15537"/>
        <dbReference type="Rhea" id="RHEA-COMP:15540"/>
        <dbReference type="ChEBI" id="CHEBI:15378"/>
        <dbReference type="ChEBI" id="CHEBI:57856"/>
        <dbReference type="ChEBI" id="CHEBI:59789"/>
        <dbReference type="ChEBI" id="CHEBI:61961"/>
        <dbReference type="ChEBI" id="CHEBI:61976"/>
    </reaction>
</comment>
<evidence type="ECO:0000256" key="14">
    <source>
        <dbReference type="PROSITE-ProRule" id="PRU00176"/>
    </source>
</evidence>
<keyword evidence="5" id="KW-0949">S-adenosyl-L-methionine</keyword>
<dbReference type="Pfam" id="PF00076">
    <property type="entry name" value="RRM_1"/>
    <property type="match status" value="1"/>
</dbReference>
<feature type="compositionally biased region" description="Polar residues" evidence="15">
    <location>
        <begin position="1164"/>
        <end position="1184"/>
    </location>
</feature>
<dbReference type="PANTHER" id="PTHR45814:SF2">
    <property type="entry name" value="HISTONE-LYSINE N-METHYLTRANSFERASE SETD1"/>
    <property type="match status" value="1"/>
</dbReference>
<feature type="compositionally biased region" description="Basic residues" evidence="15">
    <location>
        <begin position="1141"/>
        <end position="1156"/>
    </location>
</feature>
<feature type="compositionally biased region" description="Low complexity" evidence="15">
    <location>
        <begin position="1216"/>
        <end position="1226"/>
    </location>
</feature>
<comment type="catalytic activity">
    <reaction evidence="11">
        <text>L-lysyl(4)-[histone H3] + 3 S-adenosyl-L-methionine = N(6),N(6),N(6)-trimethyl-L-lysyl(4)-[histone H3] + 3 S-adenosyl-L-homocysteine + 3 H(+)</text>
        <dbReference type="Rhea" id="RHEA:60260"/>
        <dbReference type="Rhea" id="RHEA-COMP:15537"/>
        <dbReference type="Rhea" id="RHEA-COMP:15547"/>
        <dbReference type="ChEBI" id="CHEBI:15378"/>
        <dbReference type="ChEBI" id="CHEBI:29969"/>
        <dbReference type="ChEBI" id="CHEBI:57856"/>
        <dbReference type="ChEBI" id="CHEBI:59789"/>
        <dbReference type="ChEBI" id="CHEBI:61961"/>
        <dbReference type="EC" id="2.1.1.354"/>
    </reaction>
</comment>
<feature type="compositionally biased region" description="Acidic residues" evidence="15">
    <location>
        <begin position="617"/>
        <end position="634"/>
    </location>
</feature>
<feature type="compositionally biased region" description="Polar residues" evidence="15">
    <location>
        <begin position="635"/>
        <end position="652"/>
    </location>
</feature>
<proteinExistence type="predicted"/>
<dbReference type="SMART" id="SM00360">
    <property type="entry name" value="RRM"/>
    <property type="match status" value="1"/>
</dbReference>
<feature type="domain" description="SET" evidence="17">
    <location>
        <begin position="1614"/>
        <end position="1731"/>
    </location>
</feature>
<dbReference type="InterPro" id="IPR037841">
    <property type="entry name" value="SET_SETD1A/B"/>
</dbReference>
<dbReference type="InterPro" id="IPR024657">
    <property type="entry name" value="COMPASS_Set1_N-SET"/>
</dbReference>
<dbReference type="WBParaSite" id="EN70_5980">
    <property type="protein sequence ID" value="EN70_5980"/>
    <property type="gene ID" value="EN70_5980"/>
</dbReference>
<accession>A0A1I7VT58</accession>
<feature type="region of interest" description="Disordered" evidence="15">
    <location>
        <begin position="1141"/>
        <end position="1280"/>
    </location>
</feature>
<dbReference type="SMART" id="SM00317">
    <property type="entry name" value="SET"/>
    <property type="match status" value="1"/>
</dbReference>
<evidence type="ECO:0000259" key="16">
    <source>
        <dbReference type="PROSITE" id="PS50102"/>
    </source>
</evidence>
<evidence type="ECO:0000256" key="15">
    <source>
        <dbReference type="SAM" id="MobiDB-lite"/>
    </source>
</evidence>
<protein>
    <recommendedName>
        <fullName evidence="2">[histone H3]-lysine(4) N-trimethyltransferase</fullName>
        <ecNumber evidence="2">2.1.1.354</ecNumber>
    </recommendedName>
</protein>
<feature type="region of interest" description="Disordered" evidence="15">
    <location>
        <begin position="601"/>
        <end position="722"/>
    </location>
</feature>
<dbReference type="GO" id="GO:0048188">
    <property type="term" value="C:Set1C/COMPASS complex"/>
    <property type="evidence" value="ECO:0007669"/>
    <property type="project" value="InterPro"/>
</dbReference>
<reference evidence="19" key="1">
    <citation type="submission" date="2012-04" db="EMBL/GenBank/DDBJ databases">
        <title>The Genome Sequence of Loa loa.</title>
        <authorList>
            <consortium name="The Broad Institute Genome Sequencing Platform"/>
            <consortium name="Broad Institute Genome Sequencing Center for Infectious Disease"/>
            <person name="Nutman T.B."/>
            <person name="Fink D.L."/>
            <person name="Russ C."/>
            <person name="Young S."/>
            <person name="Zeng Q."/>
            <person name="Gargeya S."/>
            <person name="Alvarado L."/>
            <person name="Berlin A."/>
            <person name="Chapman S.B."/>
            <person name="Chen Z."/>
            <person name="Freedman E."/>
            <person name="Gellesch M."/>
            <person name="Goldberg J."/>
            <person name="Griggs A."/>
            <person name="Gujja S."/>
            <person name="Heilman E.R."/>
            <person name="Heiman D."/>
            <person name="Howarth C."/>
            <person name="Mehta T."/>
            <person name="Neiman D."/>
            <person name="Pearson M."/>
            <person name="Roberts A."/>
            <person name="Saif S."/>
            <person name="Shea T."/>
            <person name="Shenoy N."/>
            <person name="Sisk P."/>
            <person name="Stolte C."/>
            <person name="Sykes S."/>
            <person name="White J."/>
            <person name="Yandava C."/>
            <person name="Haas B."/>
            <person name="Henn M.R."/>
            <person name="Nusbaum C."/>
            <person name="Birren B."/>
        </authorList>
    </citation>
    <scope>NUCLEOTIDE SEQUENCE [LARGE SCALE GENOMIC DNA]</scope>
</reference>
<keyword evidence="7 14" id="KW-0694">RNA-binding</keyword>
<sequence length="1753" mass="197428">MDAHEDSSYHRNGGKMSTGGSVLPRPSSEAAHHIHHKIAWKAINIDAKHVIFRCDGVCKDDPKYNAHTLGDPRNPLTRFRSVESIDLSLPSFILDNNSVGPQPKREVSIFGLNDNINHAFLTDMCQKTGQVIEVFVYMHPRTKKHLGMAYVVFQEGGKAKSFVAKNNGTSVMGQTITCIIDPYAKEISRRYEEQAVEAAPIPHYLSRLDHNRLTEFRVVSSASTSEYKRIPTSSSPSTSAQQSSDIKASELVQKKPDEFEAAFFHDDDRQIHQQSVESALTRITHIENIVPANERSTVPSITGHFAQLTRSPSISSSSCSPLTTVQALHQTFCSHHFMFRQQTQAPFTYYHSIPPNPVSPVSNFPSISPSANVFSPLPPLPPIAGRIPFPAWSNVPPPPLRTPAADTWPMTKTIISTPVQLQVSSMRNPAPPTNFASTAYQAVPSTSSCEEVAPMDPAPSKESDEKNLKITIPSVQRGKRSVPASGKIKVRKRRRLRESISVSSVSGNSSSKSDDSELSEESFQDSCNTVKRKHRHRKKGIVEERKYYKRKGAGGTSDYYKEIIIRKNDNKRKCSHETKSNILQSPELVEEVESYQRIRKYKKRQETAERDEHFVEPDVDLPDLESVSSDEDQLSTEQQELKVQSAQFQPNKSKNHREITKHIHQQQSKHVDWRKKRVMEKRRRQRDHRSCGGRESSSLSGDEKGHRWSSSSSTTESETESDELNSFRNCKWTCRPPSNLHSSKSSRMVNLLDMFEAVTSSSEQSHGEETGTSGVAPQPKSSHVKNSLIKNESTQSLPTPSFITSPEKLSSDSPLPCVMQCTPPTESSRSSFERRLENLFRSSSVQPPIKTYEEKRSNDGSCTSVPTISAFDTPFLPSSTARNAVEPKGMPLSEAFLIEHSSGTVTVVKQPSDLNSAESCTNSQPQMANSVYRNVTSGSASFQIDPSSPVDTVRNEIREENNHLDKTVEGRCELVGDQEMQVGGGPIENEEQRELEEQILEKKRAARENYVHAVYVAVREDLKNVLLKDLMRKIESAAFEKLEQGWKGKEKAKIVEQDDDSWQSEAKSGAVDTSTLVVDRTSVPSLKPAVSSKDSLNEVVRQVTEQTRAEMSAAFGPDTAALLGTGLFFRGLGIARSMPSFKKKQMHLSPKRKQRSRSSSSRSLCSTYSHTRSNRTPESSQSCGRSESQNRSRSESSLAEERSSDDEDARSENGRSTTESESTCSTDRLSPTFWSGKHFGSGTFTPVDGSTSEENEEVEVDEEEEGEEEEQVGERGHVEKDFDEIRAISKLSARSGIEEKAILFVRTEIEGNIGYDGTDSSSSCTTTSHLIEQDKITEELQTKHGKVLDVANMEGYFNDHCYLPVELSEQLKKEFEESVLVCTVSEMIPSEYRETRKLGKPEETLLQHVQDKAAKVKKRCYRNELASLLPPPVDVERLAWEIGWKPAKHWEKRTPEEEKKIFWKFEKEGLDAEDLMFLEKAFHEMQNDGTATWNRKLYWVPPRKVPEVHLLDKPKKTGKNIYYYDDPELEGVIPHSSGCARTEGYYKLSHKEKRGILRRPDVFLTEINEKDDEKARYLVQSTREARSMNRRLLTSMGDTSSDIFKVNQLKFRKKLIKFARSRIHGWGLYALEAIAPDEMIVEYIGQKIRPTVADEREKRYERRGMGSSYLFRIDSDNVIDATQMGNLARFINHSCQPNCYAKIVVVDGEKRIVIYSKLAINKGDEITYDYKFPIEEDKIDCLCGAPGCRGSLN</sequence>
<dbReference type="InterPro" id="IPR044570">
    <property type="entry name" value="Set1-like"/>
</dbReference>
<dbReference type="InterPro" id="IPR035979">
    <property type="entry name" value="RBD_domain_sf"/>
</dbReference>
<evidence type="ECO:0000256" key="1">
    <source>
        <dbReference type="ARBA" id="ARBA00004123"/>
    </source>
</evidence>
<evidence type="ECO:0000256" key="12">
    <source>
        <dbReference type="ARBA" id="ARBA00047583"/>
    </source>
</evidence>
<evidence type="ECO:0000256" key="13">
    <source>
        <dbReference type="ARBA" id="ARBA00049129"/>
    </source>
</evidence>
<dbReference type="PROSITE" id="PS50280">
    <property type="entry name" value="SET"/>
    <property type="match status" value="1"/>
</dbReference>
<evidence type="ECO:0000313" key="20">
    <source>
        <dbReference type="WBParaSite" id="EN70_5980"/>
    </source>
</evidence>
<reference evidence="20" key="2">
    <citation type="submission" date="2016-11" db="UniProtKB">
        <authorList>
            <consortium name="WormBaseParasite"/>
        </authorList>
    </citation>
    <scope>IDENTIFICATION</scope>
</reference>
<feature type="compositionally biased region" description="Polar residues" evidence="15">
    <location>
        <begin position="758"/>
        <end position="813"/>
    </location>
</feature>
<feature type="region of interest" description="Disordered" evidence="15">
    <location>
        <begin position="758"/>
        <end position="833"/>
    </location>
</feature>
<evidence type="ECO:0000256" key="10">
    <source>
        <dbReference type="ARBA" id="ARBA00023242"/>
    </source>
</evidence>
<comment type="subcellular location">
    <subcellularLocation>
        <location evidence="1">Nucleus</location>
    </subcellularLocation>
</comment>
<dbReference type="CDD" id="cd19169">
    <property type="entry name" value="SET_SETD1"/>
    <property type="match status" value="1"/>
</dbReference>